<protein>
    <recommendedName>
        <fullName evidence="4">Secreted protein</fullName>
    </recommendedName>
</protein>
<accession>A0A4S2KTB9</accession>
<keyword evidence="3" id="KW-1185">Reference proteome</keyword>
<evidence type="ECO:0000313" key="3">
    <source>
        <dbReference type="Proteomes" id="UP000310200"/>
    </source>
</evidence>
<name>A0A4S2KTB9_9HYME</name>
<keyword evidence="1" id="KW-0732">Signal</keyword>
<feature type="chain" id="PRO_5020671656" description="Secreted protein" evidence="1">
    <location>
        <begin position="22"/>
        <end position="93"/>
    </location>
</feature>
<comment type="caution">
    <text evidence="2">The sequence shown here is derived from an EMBL/GenBank/DDBJ whole genome shotgun (WGS) entry which is preliminary data.</text>
</comment>
<evidence type="ECO:0000256" key="1">
    <source>
        <dbReference type="SAM" id="SignalP"/>
    </source>
</evidence>
<feature type="signal peptide" evidence="1">
    <location>
        <begin position="1"/>
        <end position="21"/>
    </location>
</feature>
<organism evidence="2 3">
    <name type="scientific">Temnothorax longispinosus</name>
    <dbReference type="NCBI Taxonomy" id="300112"/>
    <lineage>
        <taxon>Eukaryota</taxon>
        <taxon>Metazoa</taxon>
        <taxon>Ecdysozoa</taxon>
        <taxon>Arthropoda</taxon>
        <taxon>Hexapoda</taxon>
        <taxon>Insecta</taxon>
        <taxon>Pterygota</taxon>
        <taxon>Neoptera</taxon>
        <taxon>Endopterygota</taxon>
        <taxon>Hymenoptera</taxon>
        <taxon>Apocrita</taxon>
        <taxon>Aculeata</taxon>
        <taxon>Formicoidea</taxon>
        <taxon>Formicidae</taxon>
        <taxon>Myrmicinae</taxon>
        <taxon>Temnothorax</taxon>
    </lineage>
</organism>
<proteinExistence type="predicted"/>
<dbReference type="Proteomes" id="UP000310200">
    <property type="component" value="Unassembled WGS sequence"/>
</dbReference>
<reference evidence="2 3" key="1">
    <citation type="journal article" date="2019" name="Philos. Trans. R. Soc. Lond., B, Biol. Sci.">
        <title>Ant behaviour and brain gene expression of defending hosts depend on the ecological success of the intruding social parasite.</title>
        <authorList>
            <person name="Kaur R."/>
            <person name="Stoldt M."/>
            <person name="Jongepier E."/>
            <person name="Feldmeyer B."/>
            <person name="Menzel F."/>
            <person name="Bornberg-Bauer E."/>
            <person name="Foitzik S."/>
        </authorList>
    </citation>
    <scope>NUCLEOTIDE SEQUENCE [LARGE SCALE GENOMIC DNA]</scope>
    <source>
        <tissue evidence="2">Whole body</tissue>
    </source>
</reference>
<sequence>MHLVLFIANAALMTFMHEAKAAKRNRTVHNSKKSIAGTTRIAGVHTRIYQFPHREANSAEIRSNLATTLCSDEIRSHRDTYVTTSGRGERLAT</sequence>
<evidence type="ECO:0008006" key="4">
    <source>
        <dbReference type="Google" id="ProtNLM"/>
    </source>
</evidence>
<dbReference type="AlphaFoldDB" id="A0A4S2KTB9"/>
<evidence type="ECO:0000313" key="2">
    <source>
        <dbReference type="EMBL" id="TGZ53070.1"/>
    </source>
</evidence>
<gene>
    <name evidence="2" type="ORF">DBV15_00634</name>
</gene>
<dbReference type="EMBL" id="QBLH01001127">
    <property type="protein sequence ID" value="TGZ53070.1"/>
    <property type="molecule type" value="Genomic_DNA"/>
</dbReference>